<dbReference type="Pfam" id="PF07859">
    <property type="entry name" value="Abhydrolase_3"/>
    <property type="match status" value="1"/>
</dbReference>
<dbReference type="AlphaFoldDB" id="A0A139HDE4"/>
<sequence length="386" mass="42716">MTSAFDMVSLHPFPSTYALFLTQARFRHTPALTMITEADRVRMGTVDPLLAEAVKQSPAPIMEGGILARRKARADELAKLRHLYPIPGPIPEHVQETDHIVEARDGFRIPIIIYKPVEKLSKPSPVVVMLYAVFSVAVLSHEGGWSMGDLTDEHLNCRMFARDLGAVCVNVDYRLAPEHAWPKCVEDCYDVISWVAKTASPSNAELPGDPKAGFIVGGASAGGNLAAVMAQLGRDNGLSPPLTGQYLCCPSLLWHDVVPEKWQSECRSRLELVDDPLFGDSIKKDPPDNLAGRGSTNPLFNPLLHPDLKGLPACYQQVSGLDPLRDEALLYDRVLREENAIKTKIDVYDGHGHMFWTVWPTLERSKEFVKDTLEGFKWLLEAGKSA</sequence>
<dbReference type="EMBL" id="LFZN01000073">
    <property type="protein sequence ID" value="KXT00447.1"/>
    <property type="molecule type" value="Genomic_DNA"/>
</dbReference>
<dbReference type="InterPro" id="IPR050300">
    <property type="entry name" value="GDXG_lipolytic_enzyme"/>
</dbReference>
<dbReference type="Proteomes" id="UP000070133">
    <property type="component" value="Unassembled WGS sequence"/>
</dbReference>
<keyword evidence="1" id="KW-0378">Hydrolase</keyword>
<dbReference type="Gene3D" id="3.40.50.1820">
    <property type="entry name" value="alpha/beta hydrolase"/>
    <property type="match status" value="1"/>
</dbReference>
<dbReference type="EMBL" id="LFZN01000073">
    <property type="protein sequence ID" value="KXT00449.1"/>
    <property type="molecule type" value="Genomic_DNA"/>
</dbReference>
<dbReference type="InterPro" id="IPR013094">
    <property type="entry name" value="AB_hydrolase_3"/>
</dbReference>
<accession>A0A139HDE4</accession>
<evidence type="ECO:0000259" key="2">
    <source>
        <dbReference type="Pfam" id="PF07859"/>
    </source>
</evidence>
<feature type="domain" description="Alpha/beta hydrolase fold-3" evidence="2">
    <location>
        <begin position="139"/>
        <end position="356"/>
    </location>
</feature>
<protein>
    <recommendedName>
        <fullName evidence="2">Alpha/beta hydrolase fold-3 domain-containing protein</fullName>
    </recommendedName>
</protein>
<dbReference type="OrthoDB" id="76038at2759"/>
<name>A0A139HDE4_9PEZI</name>
<dbReference type="InterPro" id="IPR029058">
    <property type="entry name" value="AB_hydrolase_fold"/>
</dbReference>
<dbReference type="PANTHER" id="PTHR48081">
    <property type="entry name" value="AB HYDROLASE SUPERFAMILY PROTEIN C4A8.06C"/>
    <property type="match status" value="1"/>
</dbReference>
<evidence type="ECO:0000256" key="1">
    <source>
        <dbReference type="ARBA" id="ARBA00022801"/>
    </source>
</evidence>
<dbReference type="GO" id="GO:0016787">
    <property type="term" value="F:hydrolase activity"/>
    <property type="evidence" value="ECO:0007669"/>
    <property type="project" value="UniProtKB-KW"/>
</dbReference>
<organism evidence="3 4">
    <name type="scientific">Pseudocercospora eumusae</name>
    <dbReference type="NCBI Taxonomy" id="321146"/>
    <lineage>
        <taxon>Eukaryota</taxon>
        <taxon>Fungi</taxon>
        <taxon>Dikarya</taxon>
        <taxon>Ascomycota</taxon>
        <taxon>Pezizomycotina</taxon>
        <taxon>Dothideomycetes</taxon>
        <taxon>Dothideomycetidae</taxon>
        <taxon>Mycosphaerellales</taxon>
        <taxon>Mycosphaerellaceae</taxon>
        <taxon>Pseudocercospora</taxon>
    </lineage>
</organism>
<keyword evidence="4" id="KW-1185">Reference proteome</keyword>
<gene>
    <name evidence="3" type="ORF">AC578_1937</name>
</gene>
<proteinExistence type="predicted"/>
<evidence type="ECO:0000313" key="4">
    <source>
        <dbReference type="Proteomes" id="UP000070133"/>
    </source>
</evidence>
<reference evidence="3 4" key="1">
    <citation type="submission" date="2015-07" db="EMBL/GenBank/DDBJ databases">
        <title>Comparative genomics of the Sigatoka disease complex on banana suggests a link between parallel evolutionary changes in Pseudocercospora fijiensis and Pseudocercospora eumusae and increased virulence on the banana host.</title>
        <authorList>
            <person name="Chang T.-C."/>
            <person name="Salvucci A."/>
            <person name="Crous P.W."/>
            <person name="Stergiopoulos I."/>
        </authorList>
    </citation>
    <scope>NUCLEOTIDE SEQUENCE [LARGE SCALE GENOMIC DNA]</scope>
    <source>
        <strain evidence="3 4">CBS 114824</strain>
    </source>
</reference>
<evidence type="ECO:0000313" key="3">
    <source>
        <dbReference type="EMBL" id="KXT00447.1"/>
    </source>
</evidence>
<dbReference type="PANTHER" id="PTHR48081:SF8">
    <property type="entry name" value="ALPHA_BETA HYDROLASE FOLD-3 DOMAIN-CONTAINING PROTEIN-RELATED"/>
    <property type="match status" value="1"/>
</dbReference>
<comment type="caution">
    <text evidence="3">The sequence shown here is derived from an EMBL/GenBank/DDBJ whole genome shotgun (WGS) entry which is preliminary data.</text>
</comment>
<dbReference type="SUPFAM" id="SSF53474">
    <property type="entry name" value="alpha/beta-Hydrolases"/>
    <property type="match status" value="1"/>
</dbReference>